<dbReference type="AlphaFoldDB" id="A0A7W8DHP0"/>
<sequence length="34" mass="3615">MDHTITRIYLVTGAPADKTQGKSNTYKSAGSSNT</sequence>
<protein>
    <submittedName>
        <fullName evidence="2">Uncharacterized protein</fullName>
    </submittedName>
</protein>
<evidence type="ECO:0000256" key="1">
    <source>
        <dbReference type="SAM" id="MobiDB-lite"/>
    </source>
</evidence>
<evidence type="ECO:0000313" key="3">
    <source>
        <dbReference type="Proteomes" id="UP000528322"/>
    </source>
</evidence>
<dbReference type="EMBL" id="JACHID010000011">
    <property type="protein sequence ID" value="MBB5022488.1"/>
    <property type="molecule type" value="Genomic_DNA"/>
</dbReference>
<feature type="compositionally biased region" description="Polar residues" evidence="1">
    <location>
        <begin position="21"/>
        <end position="34"/>
    </location>
</feature>
<keyword evidence="3" id="KW-1185">Reference proteome</keyword>
<name>A0A7W8DHP0_9BACT</name>
<proteinExistence type="predicted"/>
<comment type="caution">
    <text evidence="2">The sequence shown here is derived from an EMBL/GenBank/DDBJ whole genome shotgun (WGS) entry which is preliminary data.</text>
</comment>
<gene>
    <name evidence="2" type="ORF">HNR37_001825</name>
</gene>
<feature type="region of interest" description="Disordered" evidence="1">
    <location>
        <begin position="14"/>
        <end position="34"/>
    </location>
</feature>
<dbReference type="Proteomes" id="UP000528322">
    <property type="component" value="Unassembled WGS sequence"/>
</dbReference>
<accession>A0A7W8DHP0</accession>
<organism evidence="2 3">
    <name type="scientific">Desulfurispira natronophila</name>
    <dbReference type="NCBI Taxonomy" id="682562"/>
    <lineage>
        <taxon>Bacteria</taxon>
        <taxon>Pseudomonadati</taxon>
        <taxon>Chrysiogenota</taxon>
        <taxon>Chrysiogenia</taxon>
        <taxon>Chrysiogenales</taxon>
        <taxon>Chrysiogenaceae</taxon>
        <taxon>Desulfurispira</taxon>
    </lineage>
</organism>
<evidence type="ECO:0000313" key="2">
    <source>
        <dbReference type="EMBL" id="MBB5022488.1"/>
    </source>
</evidence>
<reference evidence="2 3" key="1">
    <citation type="submission" date="2020-08" db="EMBL/GenBank/DDBJ databases">
        <title>Genomic Encyclopedia of Type Strains, Phase IV (KMG-IV): sequencing the most valuable type-strain genomes for metagenomic binning, comparative biology and taxonomic classification.</title>
        <authorList>
            <person name="Goeker M."/>
        </authorList>
    </citation>
    <scope>NUCLEOTIDE SEQUENCE [LARGE SCALE GENOMIC DNA]</scope>
    <source>
        <strain evidence="2 3">DSM 22071</strain>
    </source>
</reference>